<reference evidence="2 3" key="1">
    <citation type="journal article" date="2019" name="Plant Biotechnol. J.">
        <title>The red bayberry genome and genetic basis of sex determination.</title>
        <authorList>
            <person name="Jia H.M."/>
            <person name="Jia H.J."/>
            <person name="Cai Q.L."/>
            <person name="Wang Y."/>
            <person name="Zhao H.B."/>
            <person name="Yang W.F."/>
            <person name="Wang G.Y."/>
            <person name="Li Y.H."/>
            <person name="Zhan D.L."/>
            <person name="Shen Y.T."/>
            <person name="Niu Q.F."/>
            <person name="Chang L."/>
            <person name="Qiu J."/>
            <person name="Zhao L."/>
            <person name="Xie H.B."/>
            <person name="Fu W.Y."/>
            <person name="Jin J."/>
            <person name="Li X.W."/>
            <person name="Jiao Y."/>
            <person name="Zhou C.C."/>
            <person name="Tu T."/>
            <person name="Chai C.Y."/>
            <person name="Gao J.L."/>
            <person name="Fan L.J."/>
            <person name="van de Weg E."/>
            <person name="Wang J.Y."/>
            <person name="Gao Z.S."/>
        </authorList>
    </citation>
    <scope>NUCLEOTIDE SEQUENCE [LARGE SCALE GENOMIC DNA]</scope>
    <source>
        <tissue evidence="2">Leaves</tissue>
    </source>
</reference>
<keyword evidence="1" id="KW-1133">Transmembrane helix</keyword>
<protein>
    <submittedName>
        <fullName evidence="2">Uncharacterized protein</fullName>
    </submittedName>
</protein>
<keyword evidence="1" id="KW-0812">Transmembrane</keyword>
<comment type="caution">
    <text evidence="2">The sequence shown here is derived from an EMBL/GenBank/DDBJ whole genome shotgun (WGS) entry which is preliminary data.</text>
</comment>
<gene>
    <name evidence="2" type="ORF">CJ030_MR2G006820</name>
</gene>
<evidence type="ECO:0000256" key="1">
    <source>
        <dbReference type="SAM" id="Phobius"/>
    </source>
</evidence>
<dbReference type="AlphaFoldDB" id="A0A6A1WFG7"/>
<sequence>MKPFGYKAGDLVYYKQPTKKLDEGLQLVSSDYDVLEMIKCHKGQSIIVLYVVSFDAQVVLLGMLGLGLMILHKGLGCSGLFCSRCLGSLYFREDWDARAH</sequence>
<dbReference type="Proteomes" id="UP000516437">
    <property type="component" value="Chromosome 2"/>
</dbReference>
<keyword evidence="3" id="KW-1185">Reference proteome</keyword>
<evidence type="ECO:0000313" key="2">
    <source>
        <dbReference type="EMBL" id="KAB1221610.1"/>
    </source>
</evidence>
<feature type="transmembrane region" description="Helical" evidence="1">
    <location>
        <begin position="47"/>
        <end position="71"/>
    </location>
</feature>
<proteinExistence type="predicted"/>
<accession>A0A6A1WFG7</accession>
<name>A0A6A1WFG7_9ROSI</name>
<evidence type="ECO:0000313" key="3">
    <source>
        <dbReference type="Proteomes" id="UP000516437"/>
    </source>
</evidence>
<keyword evidence="1" id="KW-0472">Membrane</keyword>
<dbReference type="EMBL" id="RXIC02000020">
    <property type="protein sequence ID" value="KAB1221610.1"/>
    <property type="molecule type" value="Genomic_DNA"/>
</dbReference>
<organism evidence="2 3">
    <name type="scientific">Morella rubra</name>
    <name type="common">Chinese bayberry</name>
    <dbReference type="NCBI Taxonomy" id="262757"/>
    <lineage>
        <taxon>Eukaryota</taxon>
        <taxon>Viridiplantae</taxon>
        <taxon>Streptophyta</taxon>
        <taxon>Embryophyta</taxon>
        <taxon>Tracheophyta</taxon>
        <taxon>Spermatophyta</taxon>
        <taxon>Magnoliopsida</taxon>
        <taxon>eudicotyledons</taxon>
        <taxon>Gunneridae</taxon>
        <taxon>Pentapetalae</taxon>
        <taxon>rosids</taxon>
        <taxon>fabids</taxon>
        <taxon>Fagales</taxon>
        <taxon>Myricaceae</taxon>
        <taxon>Morella</taxon>
    </lineage>
</organism>